<dbReference type="Pfam" id="PF07963">
    <property type="entry name" value="N_methyl"/>
    <property type="match status" value="1"/>
</dbReference>
<comment type="similarity">
    <text evidence="2 9">Belongs to the GSP I family.</text>
</comment>
<comment type="subunit">
    <text evidence="9">Type II secretion is composed of four main components: the outer membrane complex, the inner membrane complex, the cytoplasmic secretion ATPase and the periplasm-spanning pseudopilus.</text>
</comment>
<evidence type="ECO:0000259" key="10">
    <source>
        <dbReference type="Pfam" id="PF02501"/>
    </source>
</evidence>
<feature type="domain" description="Type II secretion system protein GspI C-terminal" evidence="10">
    <location>
        <begin position="45"/>
        <end position="118"/>
    </location>
</feature>
<dbReference type="AlphaFoldDB" id="A0A2A2F930"/>
<dbReference type="InterPro" id="IPR010052">
    <property type="entry name" value="T2SS_protein-GspI"/>
</dbReference>
<keyword evidence="12" id="KW-1185">Reference proteome</keyword>
<evidence type="ECO:0000256" key="4">
    <source>
        <dbReference type="ARBA" id="ARBA00022481"/>
    </source>
</evidence>
<dbReference type="NCBIfam" id="TIGR01707">
    <property type="entry name" value="gspI"/>
    <property type="match status" value="1"/>
</dbReference>
<comment type="PTM">
    <text evidence="9">Cleaved by prepilin peptidase.</text>
</comment>
<dbReference type="NCBIfam" id="TIGR02532">
    <property type="entry name" value="IV_pilin_GFxxxE"/>
    <property type="match status" value="1"/>
</dbReference>
<reference evidence="11 12" key="1">
    <citation type="submission" date="2017-08" db="EMBL/GenBank/DDBJ databases">
        <title>Halovibrio sewagensis sp. nov., isolated from wastewater of high salinity.</title>
        <authorList>
            <person name="Dong X."/>
            <person name="Zhang G."/>
        </authorList>
    </citation>
    <scope>NUCLEOTIDE SEQUENCE [LARGE SCALE GENOMIC DNA]</scope>
    <source>
        <strain evidence="11 12">YL5-2</strain>
    </source>
</reference>
<dbReference type="Proteomes" id="UP000218896">
    <property type="component" value="Unassembled WGS sequence"/>
</dbReference>
<keyword evidence="6" id="KW-0812">Transmembrane</keyword>
<evidence type="ECO:0000256" key="1">
    <source>
        <dbReference type="ARBA" id="ARBA00004377"/>
    </source>
</evidence>
<evidence type="ECO:0000313" key="11">
    <source>
        <dbReference type="EMBL" id="PAU81177.1"/>
    </source>
</evidence>
<dbReference type="SUPFAM" id="SSF54523">
    <property type="entry name" value="Pili subunits"/>
    <property type="match status" value="1"/>
</dbReference>
<keyword evidence="4 9" id="KW-0488">Methylation</keyword>
<keyword evidence="5 9" id="KW-0997">Cell inner membrane</keyword>
<dbReference type="InterPro" id="IPR045584">
    <property type="entry name" value="Pilin-like"/>
</dbReference>
<dbReference type="EMBL" id="NSKD01000002">
    <property type="protein sequence ID" value="PAU81177.1"/>
    <property type="molecule type" value="Genomic_DNA"/>
</dbReference>
<keyword evidence="7" id="KW-1133">Transmembrane helix</keyword>
<comment type="subcellular location">
    <subcellularLocation>
        <location evidence="1 9">Cell inner membrane</location>
        <topology evidence="1 9">Single-pass membrane protein</topology>
    </subcellularLocation>
</comment>
<evidence type="ECO:0000313" key="12">
    <source>
        <dbReference type="Proteomes" id="UP000218896"/>
    </source>
</evidence>
<dbReference type="GO" id="GO:0015627">
    <property type="term" value="C:type II protein secretion system complex"/>
    <property type="evidence" value="ECO:0007669"/>
    <property type="project" value="UniProtKB-UniRule"/>
</dbReference>
<sequence length="129" mass="14487">MPVTPARARGFTLMEVMIALMIFGLLAATLQQVASGYMSNYRRIESQTMASWIAQNRLTEMRLQDQMPATGESDDEVAFGGHEWEVETVVSATEDPAIRRVEMTLYRVDPSGDPVQQLVFTGFLGQRNR</sequence>
<keyword evidence="3" id="KW-1003">Cell membrane</keyword>
<dbReference type="PANTHER" id="PTHR38779">
    <property type="entry name" value="TYPE II SECRETION SYSTEM PROTEIN I-RELATED"/>
    <property type="match status" value="1"/>
</dbReference>
<evidence type="ECO:0000256" key="8">
    <source>
        <dbReference type="ARBA" id="ARBA00023136"/>
    </source>
</evidence>
<evidence type="ECO:0000256" key="2">
    <source>
        <dbReference type="ARBA" id="ARBA00008358"/>
    </source>
</evidence>
<keyword evidence="8" id="KW-0472">Membrane</keyword>
<name>A0A2A2F930_9GAMM</name>
<dbReference type="InterPro" id="IPR003413">
    <property type="entry name" value="T2SS_GspI_C"/>
</dbReference>
<dbReference type="GO" id="GO:0015628">
    <property type="term" value="P:protein secretion by the type II secretion system"/>
    <property type="evidence" value="ECO:0007669"/>
    <property type="project" value="UniProtKB-UniRule"/>
</dbReference>
<evidence type="ECO:0000256" key="5">
    <source>
        <dbReference type="ARBA" id="ARBA00022519"/>
    </source>
</evidence>
<dbReference type="PANTHER" id="PTHR38779:SF2">
    <property type="entry name" value="TYPE II SECRETION SYSTEM PROTEIN I-RELATED"/>
    <property type="match status" value="1"/>
</dbReference>
<evidence type="ECO:0000256" key="7">
    <source>
        <dbReference type="ARBA" id="ARBA00022989"/>
    </source>
</evidence>
<evidence type="ECO:0000256" key="3">
    <source>
        <dbReference type="ARBA" id="ARBA00022475"/>
    </source>
</evidence>
<gene>
    <name evidence="11" type="primary">gspI</name>
    <name evidence="11" type="ORF">CK501_06350</name>
</gene>
<comment type="function">
    <text evidence="9">Component of the type II secretion system required for the energy-dependent secretion of extracellular factors such as proteases and toxins from the periplasm.</text>
</comment>
<protein>
    <recommendedName>
        <fullName evidence="9">Type II secretion system protein I</fullName>
        <shortName evidence="9">T2SS minor pseudopilin I</shortName>
    </recommendedName>
</protein>
<dbReference type="OrthoDB" id="6119616at2"/>
<organism evidence="11 12">
    <name type="scientific">Halovibrio salipaludis</name>
    <dbReference type="NCBI Taxonomy" id="2032626"/>
    <lineage>
        <taxon>Bacteria</taxon>
        <taxon>Pseudomonadati</taxon>
        <taxon>Pseudomonadota</taxon>
        <taxon>Gammaproteobacteria</taxon>
        <taxon>Oceanospirillales</taxon>
        <taxon>Halomonadaceae</taxon>
        <taxon>Halovibrio</taxon>
    </lineage>
</organism>
<comment type="caution">
    <text evidence="11">The sequence shown here is derived from an EMBL/GenBank/DDBJ whole genome shotgun (WGS) entry which is preliminary data.</text>
</comment>
<accession>A0A2A2F930</accession>
<dbReference type="GO" id="GO:0005886">
    <property type="term" value="C:plasma membrane"/>
    <property type="evidence" value="ECO:0007669"/>
    <property type="project" value="UniProtKB-SubCell"/>
</dbReference>
<proteinExistence type="inferred from homology"/>
<evidence type="ECO:0000256" key="9">
    <source>
        <dbReference type="RuleBase" id="RU368030"/>
    </source>
</evidence>
<dbReference type="InterPro" id="IPR012902">
    <property type="entry name" value="N_methyl_site"/>
</dbReference>
<dbReference type="Gene3D" id="3.30.1300.30">
    <property type="entry name" value="GSPII I/J protein-like"/>
    <property type="match status" value="1"/>
</dbReference>
<dbReference type="Pfam" id="PF02501">
    <property type="entry name" value="T2SSI"/>
    <property type="match status" value="1"/>
</dbReference>
<evidence type="ECO:0000256" key="6">
    <source>
        <dbReference type="ARBA" id="ARBA00022692"/>
    </source>
</evidence>
<dbReference type="RefSeq" id="WP_095616904.1">
    <property type="nucleotide sequence ID" value="NZ_NSKD01000002.1"/>
</dbReference>